<evidence type="ECO:0000256" key="2">
    <source>
        <dbReference type="ARBA" id="ARBA00022617"/>
    </source>
</evidence>
<gene>
    <name evidence="9" type="ORF">BD293_2798</name>
</gene>
<dbReference type="GO" id="GO:0020037">
    <property type="term" value="F:heme binding"/>
    <property type="evidence" value="ECO:0007669"/>
    <property type="project" value="InterPro"/>
</dbReference>
<evidence type="ECO:0000256" key="6">
    <source>
        <dbReference type="PROSITE-ProRule" id="PRU00433"/>
    </source>
</evidence>
<dbReference type="SUPFAM" id="SSF46626">
    <property type="entry name" value="Cytochrome c"/>
    <property type="match status" value="1"/>
</dbReference>
<sequence length="229" mass="24366">MKTLTSASAAIILALPAFATDITTIDVAESDEFGHYLTDNLGRPVYVFSTDTPASDDAQAQISCITSACRDAWALVTTTGDPQAGEGVDPALLGMTQVNAQTFVTYEGWPLYYAVHNKGAEMPHDSRVEAFGGEWTLVAADMQADHGDIEAGQTLYAAQCAQCHGRTGRGMASFPSITGQDADYISDMLMRYRAGETIGSNTALMRPVAAELSDTDIADLAAYISAEFQ</sequence>
<dbReference type="Pfam" id="PF00034">
    <property type="entry name" value="Cytochrom_C"/>
    <property type="match status" value="1"/>
</dbReference>
<evidence type="ECO:0000259" key="8">
    <source>
        <dbReference type="PROSITE" id="PS51007"/>
    </source>
</evidence>
<dbReference type="AlphaFoldDB" id="A0A543KGC3"/>
<evidence type="ECO:0000313" key="10">
    <source>
        <dbReference type="Proteomes" id="UP000320582"/>
    </source>
</evidence>
<dbReference type="GO" id="GO:0046872">
    <property type="term" value="F:metal ion binding"/>
    <property type="evidence" value="ECO:0007669"/>
    <property type="project" value="UniProtKB-KW"/>
</dbReference>
<keyword evidence="3 6" id="KW-0479">Metal-binding</keyword>
<reference evidence="9 10" key="1">
    <citation type="submission" date="2019-06" db="EMBL/GenBank/DDBJ databases">
        <title>Genomic Encyclopedia of Archaeal and Bacterial Type Strains, Phase II (KMG-II): from individual species to whole genera.</title>
        <authorList>
            <person name="Goeker M."/>
        </authorList>
    </citation>
    <scope>NUCLEOTIDE SEQUENCE [LARGE SCALE GENOMIC DNA]</scope>
    <source>
        <strain evidence="9 10">DSM 18423</strain>
    </source>
</reference>
<keyword evidence="5 6" id="KW-0408">Iron</keyword>
<evidence type="ECO:0000256" key="5">
    <source>
        <dbReference type="ARBA" id="ARBA00023004"/>
    </source>
</evidence>
<comment type="caution">
    <text evidence="9">The sequence shown here is derived from an EMBL/GenBank/DDBJ whole genome shotgun (WGS) entry which is preliminary data.</text>
</comment>
<evidence type="ECO:0000256" key="1">
    <source>
        <dbReference type="ARBA" id="ARBA00022448"/>
    </source>
</evidence>
<feature type="chain" id="PRO_5021950761" evidence="7">
    <location>
        <begin position="20"/>
        <end position="229"/>
    </location>
</feature>
<organism evidence="9 10">
    <name type="scientific">Roseinatronobacter monicus</name>
    <dbReference type="NCBI Taxonomy" id="393481"/>
    <lineage>
        <taxon>Bacteria</taxon>
        <taxon>Pseudomonadati</taxon>
        <taxon>Pseudomonadota</taxon>
        <taxon>Alphaproteobacteria</taxon>
        <taxon>Rhodobacterales</taxon>
        <taxon>Paracoccaceae</taxon>
        <taxon>Roseinatronobacter</taxon>
    </lineage>
</organism>
<dbReference type="Gene3D" id="1.10.760.10">
    <property type="entry name" value="Cytochrome c-like domain"/>
    <property type="match status" value="1"/>
</dbReference>
<keyword evidence="4" id="KW-0249">Electron transport</keyword>
<dbReference type="RefSeq" id="WP_246086304.1">
    <property type="nucleotide sequence ID" value="NZ_VFPT01000001.1"/>
</dbReference>
<dbReference type="PANTHER" id="PTHR33751:SF9">
    <property type="entry name" value="CYTOCHROME C4"/>
    <property type="match status" value="1"/>
</dbReference>
<feature type="signal peptide" evidence="7">
    <location>
        <begin position="1"/>
        <end position="19"/>
    </location>
</feature>
<dbReference type="InterPro" id="IPR036909">
    <property type="entry name" value="Cyt_c-like_dom_sf"/>
</dbReference>
<keyword evidence="10" id="KW-1185">Reference proteome</keyword>
<dbReference type="InterPro" id="IPR009056">
    <property type="entry name" value="Cyt_c-like_dom"/>
</dbReference>
<evidence type="ECO:0000256" key="7">
    <source>
        <dbReference type="SAM" id="SignalP"/>
    </source>
</evidence>
<keyword evidence="2 6" id="KW-0349">Heme</keyword>
<keyword evidence="7" id="KW-0732">Signal</keyword>
<keyword evidence="1" id="KW-0813">Transport</keyword>
<dbReference type="PROSITE" id="PS51007">
    <property type="entry name" value="CYTC"/>
    <property type="match status" value="1"/>
</dbReference>
<evidence type="ECO:0000256" key="4">
    <source>
        <dbReference type="ARBA" id="ARBA00022982"/>
    </source>
</evidence>
<dbReference type="PANTHER" id="PTHR33751">
    <property type="entry name" value="CBB3-TYPE CYTOCHROME C OXIDASE SUBUNIT FIXP"/>
    <property type="match status" value="1"/>
</dbReference>
<dbReference type="InterPro" id="IPR050597">
    <property type="entry name" value="Cytochrome_c_Oxidase_Subunit"/>
</dbReference>
<feature type="domain" description="Cytochrome c" evidence="8">
    <location>
        <begin position="147"/>
        <end position="228"/>
    </location>
</feature>
<evidence type="ECO:0000256" key="3">
    <source>
        <dbReference type="ARBA" id="ARBA00022723"/>
    </source>
</evidence>
<proteinExistence type="predicted"/>
<protein>
    <submittedName>
        <fullName evidence="9">Cbb3-type cytochrome c oxidase subunit III</fullName>
    </submittedName>
</protein>
<accession>A0A543KGC3</accession>
<dbReference type="Proteomes" id="UP000320582">
    <property type="component" value="Unassembled WGS sequence"/>
</dbReference>
<dbReference type="GO" id="GO:0009055">
    <property type="term" value="F:electron transfer activity"/>
    <property type="evidence" value="ECO:0007669"/>
    <property type="project" value="InterPro"/>
</dbReference>
<dbReference type="EMBL" id="VFPT01000001">
    <property type="protein sequence ID" value="TQM94133.1"/>
    <property type="molecule type" value="Genomic_DNA"/>
</dbReference>
<evidence type="ECO:0000313" key="9">
    <source>
        <dbReference type="EMBL" id="TQM94133.1"/>
    </source>
</evidence>
<name>A0A543KGC3_9RHOB</name>